<dbReference type="InterPro" id="IPR050392">
    <property type="entry name" value="Collagen/C1q_domain"/>
</dbReference>
<keyword evidence="3" id="KW-0732">Signal</keyword>
<evidence type="ECO:0000256" key="1">
    <source>
        <dbReference type="ARBA" id="ARBA00004613"/>
    </source>
</evidence>
<evidence type="ECO:0000259" key="6">
    <source>
        <dbReference type="PROSITE" id="PS50871"/>
    </source>
</evidence>
<feature type="compositionally biased region" description="Basic and acidic residues" evidence="5">
    <location>
        <begin position="86"/>
        <end position="101"/>
    </location>
</feature>
<organism evidence="7">
    <name type="scientific">Pan troglodytes</name>
    <name type="common">Chimpanzee</name>
    <dbReference type="NCBI Taxonomy" id="9598"/>
    <lineage>
        <taxon>Eukaryota</taxon>
        <taxon>Metazoa</taxon>
        <taxon>Chordata</taxon>
        <taxon>Craniata</taxon>
        <taxon>Vertebrata</taxon>
        <taxon>Euteleostomi</taxon>
        <taxon>Mammalia</taxon>
        <taxon>Eutheria</taxon>
        <taxon>Euarchontoglires</taxon>
        <taxon>Primates</taxon>
        <taxon>Haplorrhini</taxon>
        <taxon>Catarrhini</taxon>
        <taxon>Hominidae</taxon>
        <taxon>Pan</taxon>
    </lineage>
</organism>
<dbReference type="InterPro" id="IPR008160">
    <property type="entry name" value="Collagen"/>
</dbReference>
<dbReference type="PANTHER" id="PTHR15427">
    <property type="entry name" value="EMILIN ELASTIN MICROFIBRIL INTERFACE-LOCATED PROTEIN ELASTIN MICROFIBRIL INTERFACER"/>
    <property type="match status" value="1"/>
</dbReference>
<name>A0A3B0INP8_PANTR</name>
<dbReference type="EMBL" id="LT962983">
    <property type="protein sequence ID" value="SOR70201.1"/>
    <property type="molecule type" value="Genomic_DNA"/>
</dbReference>
<evidence type="ECO:0000256" key="5">
    <source>
        <dbReference type="SAM" id="MobiDB-lite"/>
    </source>
</evidence>
<gene>
    <name evidence="7" type="primary">ADID</name>
</gene>
<dbReference type="GO" id="GO:0005576">
    <property type="term" value="C:extracellular region"/>
    <property type="evidence" value="ECO:0007669"/>
    <property type="project" value="UniProtKB-SubCell"/>
</dbReference>
<dbReference type="PRINTS" id="PR00007">
    <property type="entry name" value="COMPLEMNTC1Q"/>
</dbReference>
<evidence type="ECO:0000313" key="7">
    <source>
        <dbReference type="EMBL" id="SOR70201.1"/>
    </source>
</evidence>
<evidence type="ECO:0000256" key="3">
    <source>
        <dbReference type="ARBA" id="ARBA00022729"/>
    </source>
</evidence>
<dbReference type="PROSITE" id="PS50871">
    <property type="entry name" value="C1Q"/>
    <property type="match status" value="1"/>
</dbReference>
<reference evidence="7" key="2">
    <citation type="journal article" date="2019" name="Gene Rep">
        <title>Eutherian third-party data gene collections.</title>
        <authorList>
            <person name="Premzl M."/>
        </authorList>
    </citation>
    <scope>NUCLEOTIDE SEQUENCE</scope>
</reference>
<feature type="region of interest" description="Disordered" evidence="5">
    <location>
        <begin position="71"/>
        <end position="132"/>
    </location>
</feature>
<reference evidence="7" key="1">
    <citation type="journal article" date="2018" name="Heliyon">
        <title>Comparative genomic analysis of eutherian adiponectin genes.</title>
        <authorList>
            <person name="Premzl M."/>
        </authorList>
    </citation>
    <scope>NUCLEOTIDE SEQUENCE</scope>
</reference>
<keyword evidence="2" id="KW-0964">Secreted</keyword>
<evidence type="ECO:0000256" key="2">
    <source>
        <dbReference type="ARBA" id="ARBA00022525"/>
    </source>
</evidence>
<comment type="subcellular location">
    <subcellularLocation>
        <location evidence="1">Secreted</location>
    </subcellularLocation>
</comment>
<dbReference type="InterPro" id="IPR001073">
    <property type="entry name" value="C1q_dom"/>
</dbReference>
<accession>A0A3B0INP8</accession>
<dbReference type="AlphaFoldDB" id="A0A3B0INP8"/>
<dbReference type="GO" id="GO:0005581">
    <property type="term" value="C:collagen trimer"/>
    <property type="evidence" value="ECO:0007669"/>
    <property type="project" value="UniProtKB-KW"/>
</dbReference>
<dbReference type="Pfam" id="PF01391">
    <property type="entry name" value="Collagen"/>
    <property type="match status" value="1"/>
</dbReference>
<protein>
    <submittedName>
        <fullName evidence="7">Adiponectin D</fullName>
    </submittedName>
</protein>
<dbReference type="SUPFAM" id="SSF49842">
    <property type="entry name" value="TNF-like"/>
    <property type="match status" value="1"/>
</dbReference>
<dbReference type="PANTHER" id="PTHR15427:SF20">
    <property type="entry name" value="ADIPONECTIN"/>
    <property type="match status" value="1"/>
</dbReference>
<dbReference type="SMART" id="SM00110">
    <property type="entry name" value="C1Q"/>
    <property type="match status" value="1"/>
</dbReference>
<dbReference type="Gene3D" id="2.60.120.40">
    <property type="match status" value="1"/>
</dbReference>
<dbReference type="FunFam" id="2.60.120.40:FF:000001">
    <property type="entry name" value="Complement C1q B chain"/>
    <property type="match status" value="1"/>
</dbReference>
<feature type="domain" description="C1q" evidence="6">
    <location>
        <begin position="139"/>
        <end position="275"/>
    </location>
</feature>
<dbReference type="InterPro" id="IPR008983">
    <property type="entry name" value="Tumour_necrosis_fac-like_dom"/>
</dbReference>
<keyword evidence="4" id="KW-0176">Collagen</keyword>
<dbReference type="Pfam" id="PF00386">
    <property type="entry name" value="C1q"/>
    <property type="match status" value="1"/>
</dbReference>
<evidence type="ECO:0000256" key="4">
    <source>
        <dbReference type="ARBA" id="ARBA00023119"/>
    </source>
</evidence>
<proteinExistence type="predicted"/>
<sequence>MDGVLCRSQLGVCVGSVSPWLTVHMWIPGLRMLLLGAVLLLLALPGHDQETTTQGPGVLLPLPKGACTGWMAGIPGHPGHNGAPGRDGRDGTPGEKGEKGDPGLIGPKGDIGETGVPGAEGPRGFPGIQGRKGEPGEGAYVYRSAFSVGLETYITVPNMPIRFTKIFYNQQNHYDGSTGKFHCNIPGLYYFAYHITVYMKDVKVSLFKKDKAMLFTYDQYQENNVDQASGSVLLHLEVGDQVWLQVYGEGERNGLYADNDNDSTFTGFLLYHDTN</sequence>